<dbReference type="Gramene" id="CDF36352">
    <property type="protein sequence ID" value="CDF36352"/>
    <property type="gene ID" value="CHC_T00004679001"/>
</dbReference>
<sequence>MQSAKLPSRFVGRSGHRRQMPDGITTRPHPTLLFVSALLGWHGKKLFARAGAHSAAASAARSGKRRRIAGKRVGERGGVAARGNCGWVCDGEGGLC</sequence>
<reference evidence="3" key="1">
    <citation type="journal article" date="2013" name="Proc. Natl. Acad. Sci. U.S.A.">
        <title>Genome structure and metabolic features in the red seaweed Chondrus crispus shed light on evolution of the Archaeplastida.</title>
        <authorList>
            <person name="Collen J."/>
            <person name="Porcel B."/>
            <person name="Carre W."/>
            <person name="Ball S.G."/>
            <person name="Chaparro C."/>
            <person name="Tonon T."/>
            <person name="Barbeyron T."/>
            <person name="Michel G."/>
            <person name="Noel B."/>
            <person name="Valentin K."/>
            <person name="Elias M."/>
            <person name="Artiguenave F."/>
            <person name="Arun A."/>
            <person name="Aury J.M."/>
            <person name="Barbosa-Neto J.F."/>
            <person name="Bothwell J.H."/>
            <person name="Bouget F.Y."/>
            <person name="Brillet L."/>
            <person name="Cabello-Hurtado F."/>
            <person name="Capella-Gutierrez S."/>
            <person name="Charrier B."/>
            <person name="Cladiere L."/>
            <person name="Cock J.M."/>
            <person name="Coelho S.M."/>
            <person name="Colleoni C."/>
            <person name="Czjzek M."/>
            <person name="Da Silva C."/>
            <person name="Delage L."/>
            <person name="Denoeud F."/>
            <person name="Deschamps P."/>
            <person name="Dittami S.M."/>
            <person name="Gabaldon T."/>
            <person name="Gachon C.M."/>
            <person name="Groisillier A."/>
            <person name="Herve C."/>
            <person name="Jabbari K."/>
            <person name="Katinka M."/>
            <person name="Kloareg B."/>
            <person name="Kowalczyk N."/>
            <person name="Labadie K."/>
            <person name="Leblanc C."/>
            <person name="Lopez P.J."/>
            <person name="McLachlan D.H."/>
            <person name="Meslet-Cladiere L."/>
            <person name="Moustafa A."/>
            <person name="Nehr Z."/>
            <person name="Nyvall Collen P."/>
            <person name="Panaud O."/>
            <person name="Partensky F."/>
            <person name="Poulain J."/>
            <person name="Rensing S.A."/>
            <person name="Rousvoal S."/>
            <person name="Samson G."/>
            <person name="Symeonidi A."/>
            <person name="Weissenbach J."/>
            <person name="Zambounis A."/>
            <person name="Wincker P."/>
            <person name="Boyen C."/>
        </authorList>
    </citation>
    <scope>NUCLEOTIDE SEQUENCE [LARGE SCALE GENOMIC DNA]</scope>
    <source>
        <strain evidence="3">cv. Stackhouse</strain>
    </source>
</reference>
<gene>
    <name evidence="2" type="ORF">CHC_T00004679001</name>
</gene>
<name>R7QCW9_CHOCR</name>
<organism evidence="2 3">
    <name type="scientific">Chondrus crispus</name>
    <name type="common">Carrageen Irish moss</name>
    <name type="synonym">Polymorpha crispa</name>
    <dbReference type="NCBI Taxonomy" id="2769"/>
    <lineage>
        <taxon>Eukaryota</taxon>
        <taxon>Rhodophyta</taxon>
        <taxon>Florideophyceae</taxon>
        <taxon>Rhodymeniophycidae</taxon>
        <taxon>Gigartinales</taxon>
        <taxon>Gigartinaceae</taxon>
        <taxon>Chondrus</taxon>
    </lineage>
</organism>
<dbReference type="EMBL" id="HG001774">
    <property type="protein sequence ID" value="CDF36352.1"/>
    <property type="molecule type" value="Genomic_DNA"/>
</dbReference>
<accession>R7QCW9</accession>
<evidence type="ECO:0000313" key="3">
    <source>
        <dbReference type="Proteomes" id="UP000012073"/>
    </source>
</evidence>
<feature type="region of interest" description="Disordered" evidence="1">
    <location>
        <begin position="1"/>
        <end position="26"/>
    </location>
</feature>
<dbReference type="Proteomes" id="UP000012073">
    <property type="component" value="Unassembled WGS sequence"/>
</dbReference>
<dbReference type="GeneID" id="17323887"/>
<evidence type="ECO:0000256" key="1">
    <source>
        <dbReference type="SAM" id="MobiDB-lite"/>
    </source>
</evidence>
<protein>
    <submittedName>
        <fullName evidence="2">Uncharacterized protein</fullName>
    </submittedName>
</protein>
<proteinExistence type="predicted"/>
<dbReference type="RefSeq" id="XP_005716171.1">
    <property type="nucleotide sequence ID" value="XM_005716114.1"/>
</dbReference>
<dbReference type="KEGG" id="ccp:CHC_T00004679001"/>
<evidence type="ECO:0000313" key="2">
    <source>
        <dbReference type="EMBL" id="CDF36352.1"/>
    </source>
</evidence>
<keyword evidence="3" id="KW-1185">Reference proteome</keyword>
<dbReference type="AlphaFoldDB" id="R7QCW9"/>